<feature type="transmembrane region" description="Helical" evidence="12">
    <location>
        <begin position="125"/>
        <end position="145"/>
    </location>
</feature>
<evidence type="ECO:0000256" key="11">
    <source>
        <dbReference type="SAM" id="MobiDB-lite"/>
    </source>
</evidence>
<evidence type="ECO:0000256" key="1">
    <source>
        <dbReference type="ARBA" id="ARBA00004167"/>
    </source>
</evidence>
<evidence type="ECO:0000256" key="12">
    <source>
        <dbReference type="SAM" id="Phobius"/>
    </source>
</evidence>
<dbReference type="RefSeq" id="WP_330170240.1">
    <property type="nucleotide sequence ID" value="NZ_CP137080.1"/>
</dbReference>
<keyword evidence="7 12" id="KW-0472">Membrane</keyword>
<gene>
    <name evidence="14" type="ORF">RYJ27_10390</name>
</gene>
<dbReference type="EMBL" id="CP137080">
    <property type="protein sequence ID" value="WOQ69104.1"/>
    <property type="molecule type" value="Genomic_DNA"/>
</dbReference>
<dbReference type="GO" id="GO:0005886">
    <property type="term" value="C:plasma membrane"/>
    <property type="evidence" value="ECO:0007669"/>
    <property type="project" value="UniProtKB-SubCell"/>
</dbReference>
<dbReference type="InterPro" id="IPR018764">
    <property type="entry name" value="RskA_C"/>
</dbReference>
<keyword evidence="6" id="KW-0805">Transcription regulation</keyword>
<evidence type="ECO:0000259" key="13">
    <source>
        <dbReference type="Pfam" id="PF10099"/>
    </source>
</evidence>
<dbReference type="GO" id="GO:0016989">
    <property type="term" value="F:sigma factor antagonist activity"/>
    <property type="evidence" value="ECO:0007669"/>
    <property type="project" value="TreeGrafter"/>
</dbReference>
<keyword evidence="5 12" id="KW-1133">Transmembrane helix</keyword>
<dbReference type="InterPro" id="IPR051474">
    <property type="entry name" value="Anti-sigma-K/W_factor"/>
</dbReference>
<dbReference type="AlphaFoldDB" id="A0AAU0MFK1"/>
<keyword evidence="4 12" id="KW-0812">Transmembrane</keyword>
<dbReference type="Proteomes" id="UP001329313">
    <property type="component" value="Chromosome"/>
</dbReference>
<dbReference type="PANTHER" id="PTHR37461">
    <property type="entry name" value="ANTI-SIGMA-K FACTOR RSKA"/>
    <property type="match status" value="1"/>
</dbReference>
<name>A0AAU0MFK1_9MICO</name>
<keyword evidence="15" id="KW-1185">Reference proteome</keyword>
<evidence type="ECO:0000256" key="8">
    <source>
        <dbReference type="ARBA" id="ARBA00023163"/>
    </source>
</evidence>
<dbReference type="GO" id="GO:0006417">
    <property type="term" value="P:regulation of translation"/>
    <property type="evidence" value="ECO:0007669"/>
    <property type="project" value="TreeGrafter"/>
</dbReference>
<sequence>MNEQHFAELAAGHALHALSPDDEREFALALAAHPEWEHHVRADAEALARLADLSEPIDPPARVRHDVLARIGAMPQFAAEPRAEAATEEDVPVVAPPVLSDVTATEVPAGVGTAPTRRGLGRRGWFALAASLALLLGIGGAAAIVTQQFARPAAVVALEQIERAEDAQSASTTLPDGGEATVHWSSSVGEAVLVSEGLPPIEADQSYELWFVRGTDPIAAGVFEADHSGNATALLAGEMSPGDVIAVTVEPLGGSPTGEPSSDPILAIPTA</sequence>
<dbReference type="Pfam" id="PF10099">
    <property type="entry name" value="RskA_C"/>
    <property type="match status" value="1"/>
</dbReference>
<evidence type="ECO:0000256" key="7">
    <source>
        <dbReference type="ARBA" id="ARBA00023136"/>
    </source>
</evidence>
<evidence type="ECO:0000256" key="4">
    <source>
        <dbReference type="ARBA" id="ARBA00022692"/>
    </source>
</evidence>
<evidence type="ECO:0000256" key="2">
    <source>
        <dbReference type="ARBA" id="ARBA00004236"/>
    </source>
</evidence>
<feature type="region of interest" description="Disordered" evidence="11">
    <location>
        <begin position="252"/>
        <end position="271"/>
    </location>
</feature>
<dbReference type="PANTHER" id="PTHR37461:SF1">
    <property type="entry name" value="ANTI-SIGMA-K FACTOR RSKA"/>
    <property type="match status" value="1"/>
</dbReference>
<evidence type="ECO:0000313" key="15">
    <source>
        <dbReference type="Proteomes" id="UP001329313"/>
    </source>
</evidence>
<organism evidence="14 15">
    <name type="scientific">Microbacterium limosum</name>
    <dbReference type="NCBI Taxonomy" id="3079935"/>
    <lineage>
        <taxon>Bacteria</taxon>
        <taxon>Bacillati</taxon>
        <taxon>Actinomycetota</taxon>
        <taxon>Actinomycetes</taxon>
        <taxon>Micrococcales</taxon>
        <taxon>Microbacteriaceae</taxon>
        <taxon>Microbacterium</taxon>
    </lineage>
</organism>
<dbReference type="KEGG" id="mliy:RYJ27_10390"/>
<evidence type="ECO:0000256" key="6">
    <source>
        <dbReference type="ARBA" id="ARBA00023015"/>
    </source>
</evidence>
<feature type="domain" description="Anti-sigma K factor RskA C-terminal" evidence="13">
    <location>
        <begin position="127"/>
        <end position="261"/>
    </location>
</feature>
<reference evidence="14 15" key="1">
    <citation type="submission" date="2023-10" db="EMBL/GenBank/DDBJ databases">
        <title>Y20.</title>
        <authorList>
            <person name="Zhang G."/>
            <person name="Ding Y."/>
        </authorList>
    </citation>
    <scope>NUCLEOTIDE SEQUENCE [LARGE SCALE GENOMIC DNA]</scope>
    <source>
        <strain evidence="14 15">Y20</strain>
    </source>
</reference>
<evidence type="ECO:0000256" key="10">
    <source>
        <dbReference type="ARBA" id="ARBA00030803"/>
    </source>
</evidence>
<keyword evidence="3" id="KW-1003">Cell membrane</keyword>
<dbReference type="Gene3D" id="1.10.10.1320">
    <property type="entry name" value="Anti-sigma factor, zinc-finger domain"/>
    <property type="match status" value="1"/>
</dbReference>
<accession>A0AAU0MFK1</accession>
<evidence type="ECO:0000256" key="5">
    <source>
        <dbReference type="ARBA" id="ARBA00022989"/>
    </source>
</evidence>
<keyword evidence="8" id="KW-0804">Transcription</keyword>
<comment type="subcellular location">
    <subcellularLocation>
        <location evidence="2">Cell membrane</location>
    </subcellularLocation>
    <subcellularLocation>
        <location evidence="1">Membrane</location>
        <topology evidence="1">Single-pass membrane protein</topology>
    </subcellularLocation>
</comment>
<evidence type="ECO:0000256" key="3">
    <source>
        <dbReference type="ARBA" id="ARBA00022475"/>
    </source>
</evidence>
<dbReference type="InterPro" id="IPR041916">
    <property type="entry name" value="Anti_sigma_zinc_sf"/>
</dbReference>
<evidence type="ECO:0000256" key="9">
    <source>
        <dbReference type="ARBA" id="ARBA00029829"/>
    </source>
</evidence>
<proteinExistence type="predicted"/>
<evidence type="ECO:0000313" key="14">
    <source>
        <dbReference type="EMBL" id="WOQ69104.1"/>
    </source>
</evidence>
<protein>
    <recommendedName>
        <fullName evidence="10">Regulator of SigK</fullName>
    </recommendedName>
    <alternativeName>
        <fullName evidence="9">Sigma-K anti-sigma factor RskA</fullName>
    </alternativeName>
</protein>